<proteinExistence type="predicted"/>
<evidence type="ECO:0000313" key="3">
    <source>
        <dbReference type="EMBL" id="UNB97852.1"/>
    </source>
</evidence>
<sequence>MEAHLYQSPADFDAAAWSVYRPDPVLFTLELTTLHITPWPAERILLSVGNGNDVEGAAVQTRDSVLLVNGLPPGTAMTAAETLAAVTADLSGVRGTPATATAFTQAWHAVTGVRASESSRDVLYRLGHLTGPSGVAGEWRLAGPGDAETVVQWLDEFFVEAFGESSNLDASRAMLTSIVESGDRILLWTVDGEPVSMARVRAAVVGVSRIGPVYTPSGHRGHGYAAAVTAAAAQFARNEGTSEVVLFADTANPVSNRVYRRIGFEAIADDVRYTLAAP</sequence>
<feature type="domain" description="N-acetyltransferase" evidence="1">
    <location>
        <begin position="137"/>
        <end position="278"/>
    </location>
</feature>
<dbReference type="GO" id="GO:0016747">
    <property type="term" value="F:acyltransferase activity, transferring groups other than amino-acyl groups"/>
    <property type="evidence" value="ECO:0007669"/>
    <property type="project" value="InterPro"/>
</dbReference>
<gene>
    <name evidence="3" type="ORF">H5U98_20050</name>
    <name evidence="2" type="ORF">MBOE_52430</name>
</gene>
<reference evidence="2 4" key="1">
    <citation type="journal article" date="2019" name="Emerg. Microbes Infect.">
        <title>Comprehensive subspecies identification of 175 nontuberculous mycobacteria species based on 7547 genomic profiles.</title>
        <authorList>
            <person name="Matsumoto Y."/>
            <person name="Kinjo T."/>
            <person name="Motooka D."/>
            <person name="Nabeya D."/>
            <person name="Jung N."/>
            <person name="Uechi K."/>
            <person name="Horii T."/>
            <person name="Iida T."/>
            <person name="Fujita J."/>
            <person name="Nakamura S."/>
        </authorList>
    </citation>
    <scope>NUCLEOTIDE SEQUENCE [LARGE SCALE GENOMIC DNA]</scope>
    <source>
        <strain evidence="2 4">JCM 15653</strain>
    </source>
</reference>
<dbReference type="Proteomes" id="UP001162885">
    <property type="component" value="Chromosome"/>
</dbReference>
<dbReference type="EMBL" id="CP060016">
    <property type="protein sequence ID" value="UNB97852.1"/>
    <property type="molecule type" value="Genomic_DNA"/>
</dbReference>
<dbReference type="InterPro" id="IPR016181">
    <property type="entry name" value="Acyl_CoA_acyltransferase"/>
</dbReference>
<keyword evidence="4" id="KW-1185">Reference proteome</keyword>
<dbReference type="EMBL" id="AP022579">
    <property type="protein sequence ID" value="BBX93594.1"/>
    <property type="molecule type" value="Genomic_DNA"/>
</dbReference>
<dbReference type="RefSeq" id="WP_077743825.1">
    <property type="nucleotide sequence ID" value="NZ_AP022579.1"/>
</dbReference>
<dbReference type="InterPro" id="IPR000182">
    <property type="entry name" value="GNAT_dom"/>
</dbReference>
<evidence type="ECO:0000259" key="1">
    <source>
        <dbReference type="PROSITE" id="PS51186"/>
    </source>
</evidence>
<dbReference type="Proteomes" id="UP000466683">
    <property type="component" value="Chromosome"/>
</dbReference>
<protein>
    <submittedName>
        <fullName evidence="2 3">N-acetyltransferase</fullName>
    </submittedName>
</protein>
<dbReference type="SUPFAM" id="SSF55729">
    <property type="entry name" value="Acyl-CoA N-acyltransferases (Nat)"/>
    <property type="match status" value="1"/>
</dbReference>
<name>A0AAX2ZRT3_9MYCO</name>
<dbReference type="Gene3D" id="3.40.630.30">
    <property type="match status" value="1"/>
</dbReference>
<dbReference type="Pfam" id="PF00583">
    <property type="entry name" value="Acetyltransf_1"/>
    <property type="match status" value="1"/>
</dbReference>
<organism evidence="3 5">
    <name type="scientific">Mycolicibacterium boenickei</name>
    <dbReference type="NCBI Taxonomy" id="146017"/>
    <lineage>
        <taxon>Bacteria</taxon>
        <taxon>Bacillati</taxon>
        <taxon>Actinomycetota</taxon>
        <taxon>Actinomycetes</taxon>
        <taxon>Mycobacteriales</taxon>
        <taxon>Mycobacteriaceae</taxon>
        <taxon>Mycolicibacterium</taxon>
    </lineage>
</organism>
<reference evidence="3 5" key="3">
    <citation type="journal article" date="2022" name="BMC Genomics">
        <title>Comparative genome analysis of mycobacteria focusing on tRNA and non-coding RNA.</title>
        <authorList>
            <person name="Behra P.R.K."/>
            <person name="Pettersson B.M.F."/>
            <person name="Ramesh M."/>
            <person name="Das S."/>
            <person name="Dasgupta S."/>
            <person name="Kirsebom L.A."/>
        </authorList>
    </citation>
    <scope>NUCLEOTIDE SEQUENCE [LARGE SCALE GENOMIC DNA]</scope>
    <source>
        <strain evidence="3 5">DSM 44677</strain>
    </source>
</reference>
<accession>A0AAX2ZRT3</accession>
<evidence type="ECO:0000313" key="4">
    <source>
        <dbReference type="Proteomes" id="UP000466683"/>
    </source>
</evidence>
<dbReference type="PROSITE" id="PS51186">
    <property type="entry name" value="GNAT"/>
    <property type="match status" value="1"/>
</dbReference>
<evidence type="ECO:0000313" key="5">
    <source>
        <dbReference type="Proteomes" id="UP001162885"/>
    </source>
</evidence>
<reference evidence="2" key="2">
    <citation type="submission" date="2020-02" db="EMBL/GenBank/DDBJ databases">
        <authorList>
            <person name="Matsumoto Y."/>
            <person name="Motooka D."/>
            <person name="Nakamura S."/>
        </authorList>
    </citation>
    <scope>NUCLEOTIDE SEQUENCE</scope>
    <source>
        <strain evidence="2">JCM 15653</strain>
    </source>
</reference>
<evidence type="ECO:0000313" key="2">
    <source>
        <dbReference type="EMBL" id="BBX93594.1"/>
    </source>
</evidence>
<dbReference type="AlphaFoldDB" id="A0AAX2ZRT3"/>